<dbReference type="EMBL" id="OZ019911">
    <property type="protein sequence ID" value="CAK9212202.1"/>
    <property type="molecule type" value="Genomic_DNA"/>
</dbReference>
<reference evidence="1" key="1">
    <citation type="submission" date="2024-02" db="EMBL/GenBank/DDBJ databases">
        <authorList>
            <consortium name="ELIXIR-Norway"/>
            <consortium name="Elixir Norway"/>
        </authorList>
    </citation>
    <scope>NUCLEOTIDE SEQUENCE</scope>
</reference>
<dbReference type="Proteomes" id="UP001497512">
    <property type="component" value="Chromosome 19"/>
</dbReference>
<feature type="non-terminal residue" evidence="1">
    <location>
        <position position="1"/>
    </location>
</feature>
<evidence type="ECO:0000313" key="2">
    <source>
        <dbReference type="Proteomes" id="UP001497512"/>
    </source>
</evidence>
<accession>A0ABP0U482</accession>
<organism evidence="1 2">
    <name type="scientific">Sphagnum troendelagicum</name>
    <dbReference type="NCBI Taxonomy" id="128251"/>
    <lineage>
        <taxon>Eukaryota</taxon>
        <taxon>Viridiplantae</taxon>
        <taxon>Streptophyta</taxon>
        <taxon>Embryophyta</taxon>
        <taxon>Bryophyta</taxon>
        <taxon>Sphagnophytina</taxon>
        <taxon>Sphagnopsida</taxon>
        <taxon>Sphagnales</taxon>
        <taxon>Sphagnaceae</taxon>
        <taxon>Sphagnum</taxon>
    </lineage>
</organism>
<feature type="non-terminal residue" evidence="1">
    <location>
        <position position="53"/>
    </location>
</feature>
<gene>
    <name evidence="1" type="ORF">CSSPTR1EN2_LOCUS11118</name>
</gene>
<proteinExistence type="predicted"/>
<protein>
    <submittedName>
        <fullName evidence="1">Uncharacterized protein</fullName>
    </submittedName>
</protein>
<keyword evidence="2" id="KW-1185">Reference proteome</keyword>
<sequence length="53" mass="6226">DSIINMELTRKVLMLMMIHIRFTSPFFESNFSGYISKLSFTSVDKFQKESMAK</sequence>
<name>A0ABP0U482_9BRYO</name>
<evidence type="ECO:0000313" key="1">
    <source>
        <dbReference type="EMBL" id="CAK9212202.1"/>
    </source>
</evidence>